<gene>
    <name evidence="11" type="primary">cax</name>
    <name evidence="11" type="ORF">GCM10008935_00680</name>
</gene>
<dbReference type="PANTHER" id="PTHR31503:SF22">
    <property type="entry name" value="VACUOLAR CALCIUM ION TRANSPORTER"/>
    <property type="match status" value="1"/>
</dbReference>
<feature type="transmembrane region" description="Helical" evidence="9">
    <location>
        <begin position="337"/>
        <end position="356"/>
    </location>
</feature>
<comment type="subcellular location">
    <subcellularLocation>
        <location evidence="1">Endomembrane system</location>
        <topology evidence="1">Multi-pass membrane protein</topology>
    </subcellularLocation>
</comment>
<evidence type="ECO:0000256" key="2">
    <source>
        <dbReference type="ARBA" id="ARBA00022448"/>
    </source>
</evidence>
<organism evidence="11 12">
    <name type="scientific">Alkalibacillus silvisoli</name>
    <dbReference type="NCBI Taxonomy" id="392823"/>
    <lineage>
        <taxon>Bacteria</taxon>
        <taxon>Bacillati</taxon>
        <taxon>Bacillota</taxon>
        <taxon>Bacilli</taxon>
        <taxon>Bacillales</taxon>
        <taxon>Bacillaceae</taxon>
        <taxon>Alkalibacillus</taxon>
    </lineage>
</organism>
<dbReference type="Gene3D" id="1.20.1420.30">
    <property type="entry name" value="NCX, central ion-binding region"/>
    <property type="match status" value="1"/>
</dbReference>
<keyword evidence="6 9" id="KW-1133">Transmembrane helix</keyword>
<evidence type="ECO:0000256" key="9">
    <source>
        <dbReference type="RuleBase" id="RU365028"/>
    </source>
</evidence>
<keyword evidence="9" id="KW-0050">Antiport</keyword>
<accession>A0ABP3JDM2</accession>
<dbReference type="InterPro" id="IPR004837">
    <property type="entry name" value="NaCa_Exmemb"/>
</dbReference>
<evidence type="ECO:0000313" key="12">
    <source>
        <dbReference type="Proteomes" id="UP001500740"/>
    </source>
</evidence>
<keyword evidence="12" id="KW-1185">Reference proteome</keyword>
<feature type="domain" description="Sodium/calcium exchanger membrane region" evidence="10">
    <location>
        <begin position="212"/>
        <end position="355"/>
    </location>
</feature>
<sequence length="357" mass="39030">MKGRKDMNKVFFIIVLLGVPLSAAGTFLGWDSTWMFGVYSVTILGLASYIGRSTDSLSVIAGPRIGGLLSVTFGNAVELTISIFALAAGYLHIVLAAMTGAVISNLLLVAGSSFFIGGIKYKRQQFNIYDARHNLGLLMFSVVVSFVFPFIFAEKISDDEVLWLSAGIAIIMILLYFAALFFRLVTHRGVYAEKEENGDKEHETPEWGKWKSIIILATAAIAVALVSDQLVDTFEDVAESFGWSEVFIGIIIVAIIGNFAENIAAIYMALQNKINVSVEIAVGSTLQIAMFVTPILVLLSFMFANPMPLVFPTEALISMLLSVFLAIMIINDGDTNWFEGLTLMCAYIIIAIGFYFI</sequence>
<name>A0ABP3JDM2_9BACI</name>
<feature type="transmembrane region" description="Helical" evidence="9">
    <location>
        <begin position="309"/>
        <end position="330"/>
    </location>
</feature>
<feature type="transmembrane region" description="Helical" evidence="9">
    <location>
        <begin position="93"/>
        <end position="116"/>
    </location>
</feature>
<comment type="similarity">
    <text evidence="9">Belongs to the Ca(2+):cation antiporter (CaCA) (TC 2.A.19) family.</text>
</comment>
<dbReference type="PANTHER" id="PTHR31503">
    <property type="entry name" value="VACUOLAR CALCIUM ION TRANSPORTER"/>
    <property type="match status" value="1"/>
</dbReference>
<comment type="caution">
    <text evidence="11">The sequence shown here is derived from an EMBL/GenBank/DDBJ whole genome shotgun (WGS) entry which is preliminary data.</text>
</comment>
<evidence type="ECO:0000256" key="8">
    <source>
        <dbReference type="ARBA" id="ARBA00023136"/>
    </source>
</evidence>
<dbReference type="EMBL" id="BAAACZ010000002">
    <property type="protein sequence ID" value="GAA0450135.1"/>
    <property type="molecule type" value="Genomic_DNA"/>
</dbReference>
<reference evidence="12" key="1">
    <citation type="journal article" date="2019" name="Int. J. Syst. Evol. Microbiol.">
        <title>The Global Catalogue of Microorganisms (GCM) 10K type strain sequencing project: providing services to taxonomists for standard genome sequencing and annotation.</title>
        <authorList>
            <consortium name="The Broad Institute Genomics Platform"/>
            <consortium name="The Broad Institute Genome Sequencing Center for Infectious Disease"/>
            <person name="Wu L."/>
            <person name="Ma J."/>
        </authorList>
    </citation>
    <scope>NUCLEOTIDE SEQUENCE [LARGE SCALE GENOMIC DNA]</scope>
    <source>
        <strain evidence="12">JCM 14193</strain>
    </source>
</reference>
<dbReference type="InterPro" id="IPR004798">
    <property type="entry name" value="CAX-like"/>
</dbReference>
<feature type="transmembrane region" description="Helical" evidence="9">
    <location>
        <begin position="162"/>
        <end position="186"/>
    </location>
</feature>
<protein>
    <recommendedName>
        <fullName evidence="9">Ca(2+)/H(+) antiporter</fullName>
    </recommendedName>
</protein>
<dbReference type="NCBIfam" id="TIGR00378">
    <property type="entry name" value="cax"/>
    <property type="match status" value="1"/>
</dbReference>
<evidence type="ECO:0000259" key="10">
    <source>
        <dbReference type="Pfam" id="PF01699"/>
    </source>
</evidence>
<keyword evidence="7 9" id="KW-0406">Ion transport</keyword>
<feature type="transmembrane region" description="Helical" evidence="9">
    <location>
        <begin position="280"/>
        <end position="303"/>
    </location>
</feature>
<dbReference type="InterPro" id="IPR004713">
    <property type="entry name" value="CaH_exchang"/>
</dbReference>
<dbReference type="Pfam" id="PF01699">
    <property type="entry name" value="Na_Ca_ex"/>
    <property type="match status" value="2"/>
</dbReference>
<feature type="transmembrane region" description="Helical" evidence="9">
    <location>
        <begin position="246"/>
        <end position="268"/>
    </location>
</feature>
<dbReference type="NCBIfam" id="TIGR00846">
    <property type="entry name" value="caca2"/>
    <property type="match status" value="1"/>
</dbReference>
<keyword evidence="3 9" id="KW-0109">Calcium transport</keyword>
<dbReference type="InterPro" id="IPR044880">
    <property type="entry name" value="NCX_ion-bd_dom_sf"/>
</dbReference>
<feature type="transmembrane region" description="Helical" evidence="9">
    <location>
        <begin position="65"/>
        <end position="87"/>
    </location>
</feature>
<keyword evidence="8 9" id="KW-0472">Membrane</keyword>
<comment type="function">
    <text evidence="9">Ca(+)/H(+) antiporter that extrudes calcium in exchange for external protons.</text>
</comment>
<feature type="transmembrane region" description="Helical" evidence="9">
    <location>
        <begin position="34"/>
        <end position="53"/>
    </location>
</feature>
<evidence type="ECO:0000256" key="3">
    <source>
        <dbReference type="ARBA" id="ARBA00022568"/>
    </source>
</evidence>
<feature type="domain" description="Sodium/calcium exchanger membrane region" evidence="10">
    <location>
        <begin position="32"/>
        <end position="184"/>
    </location>
</feature>
<keyword evidence="4 9" id="KW-0812">Transmembrane</keyword>
<feature type="transmembrane region" description="Helical" evidence="9">
    <location>
        <begin position="207"/>
        <end position="226"/>
    </location>
</feature>
<evidence type="ECO:0000256" key="5">
    <source>
        <dbReference type="ARBA" id="ARBA00022837"/>
    </source>
</evidence>
<evidence type="ECO:0000313" key="11">
    <source>
        <dbReference type="EMBL" id="GAA0450135.1"/>
    </source>
</evidence>
<evidence type="ECO:0000256" key="6">
    <source>
        <dbReference type="ARBA" id="ARBA00022989"/>
    </source>
</evidence>
<feature type="transmembrane region" description="Helical" evidence="9">
    <location>
        <begin position="137"/>
        <end position="156"/>
    </location>
</feature>
<evidence type="ECO:0000256" key="7">
    <source>
        <dbReference type="ARBA" id="ARBA00023065"/>
    </source>
</evidence>
<dbReference type="Proteomes" id="UP001500740">
    <property type="component" value="Unassembled WGS sequence"/>
</dbReference>
<comment type="caution">
    <text evidence="9">Lacks conserved residue(s) required for the propagation of feature annotation.</text>
</comment>
<proteinExistence type="inferred from homology"/>
<keyword evidence="2 9" id="KW-0813">Transport</keyword>
<keyword evidence="5 9" id="KW-0106">Calcium</keyword>
<evidence type="ECO:0000256" key="4">
    <source>
        <dbReference type="ARBA" id="ARBA00022692"/>
    </source>
</evidence>
<evidence type="ECO:0000256" key="1">
    <source>
        <dbReference type="ARBA" id="ARBA00004127"/>
    </source>
</evidence>